<sequence length="291" mass="32949">MWSPDEMANLCYNHFSKLPKRAKPEAGREWTLLAAQVVSLGTGTKCIGQSAMRLKVTLNDSHAEVIAQRARVRCLTEQLFRAESGQSSEVFCPVSEEGKWTVKPGVSFLFFTSQTPCEAIPCWSFLLFFRKTLQLTQILWFSSIFIHLFTLRTTEGLKHKYYRSFSVHDPEILQSGLGFLHNHTHTKAKHTHTHRAISWCAVSQQPLDVTAKGYKQGVTKKSPGSLISKVELFHSFLKLVAATEGSQLPESLRFEDVLGLQAGPYQQAWTQLRLQAFPLWPRSPPELLLFS</sequence>
<evidence type="ECO:0000256" key="7">
    <source>
        <dbReference type="ARBA" id="ARBA00038326"/>
    </source>
</evidence>
<proteinExistence type="inferred from homology"/>
<evidence type="ECO:0000256" key="9">
    <source>
        <dbReference type="ARBA" id="ARBA00040502"/>
    </source>
</evidence>
<evidence type="ECO:0000256" key="1">
    <source>
        <dbReference type="ARBA" id="ARBA00022694"/>
    </source>
</evidence>
<dbReference type="SMART" id="SM00552">
    <property type="entry name" value="ADEAMc"/>
    <property type="match status" value="1"/>
</dbReference>
<keyword evidence="14" id="KW-1185">Reference proteome</keyword>
<keyword evidence="2" id="KW-0479">Metal-binding</keyword>
<feature type="domain" description="A to I editase" evidence="12">
    <location>
        <begin position="39"/>
        <end position="117"/>
    </location>
</feature>
<evidence type="ECO:0000256" key="6">
    <source>
        <dbReference type="ARBA" id="ARBA00037784"/>
    </source>
</evidence>
<keyword evidence="4" id="KW-0862">Zinc</keyword>
<evidence type="ECO:0000256" key="10">
    <source>
        <dbReference type="ARBA" id="ARBA00041760"/>
    </source>
</evidence>
<evidence type="ECO:0000256" key="2">
    <source>
        <dbReference type="ARBA" id="ARBA00022723"/>
    </source>
</evidence>
<reference evidence="13" key="1">
    <citation type="submission" date="2025-08" db="UniProtKB">
        <authorList>
            <consortium name="Ensembl"/>
        </authorList>
    </citation>
    <scope>IDENTIFICATION</scope>
</reference>
<evidence type="ECO:0000256" key="8">
    <source>
        <dbReference type="ARBA" id="ARBA00038940"/>
    </source>
</evidence>
<keyword evidence="3" id="KW-0378">Hydrolase</keyword>
<evidence type="ECO:0000256" key="4">
    <source>
        <dbReference type="ARBA" id="ARBA00022833"/>
    </source>
</evidence>
<evidence type="ECO:0000256" key="11">
    <source>
        <dbReference type="ARBA" id="ARBA00047635"/>
    </source>
</evidence>
<keyword evidence="1" id="KW-0819">tRNA processing</keyword>
<evidence type="ECO:0000256" key="5">
    <source>
        <dbReference type="ARBA" id="ARBA00037026"/>
    </source>
</evidence>
<dbReference type="PROSITE" id="PS50141">
    <property type="entry name" value="A_DEAMIN_EDITASE"/>
    <property type="match status" value="1"/>
</dbReference>
<comment type="catalytic activity">
    <reaction evidence="11">
        <text>adenosine(37) in tRNA(Ala) + H2O + H(+) = inosine(37) in tRNA(Ala) + NH4(+)</text>
        <dbReference type="Rhea" id="RHEA:50968"/>
        <dbReference type="Rhea" id="RHEA-COMP:12855"/>
        <dbReference type="Rhea" id="RHEA-COMP:12856"/>
        <dbReference type="ChEBI" id="CHEBI:15377"/>
        <dbReference type="ChEBI" id="CHEBI:15378"/>
        <dbReference type="ChEBI" id="CHEBI:28938"/>
        <dbReference type="ChEBI" id="CHEBI:74411"/>
        <dbReference type="ChEBI" id="CHEBI:82852"/>
        <dbReference type="EC" id="3.5.4.34"/>
    </reaction>
</comment>
<dbReference type="Proteomes" id="UP000472262">
    <property type="component" value="Unassembled WGS sequence"/>
</dbReference>
<evidence type="ECO:0000313" key="14">
    <source>
        <dbReference type="Proteomes" id="UP000472262"/>
    </source>
</evidence>
<dbReference type="GO" id="GO:0003723">
    <property type="term" value="F:RNA binding"/>
    <property type="evidence" value="ECO:0007669"/>
    <property type="project" value="InterPro"/>
</dbReference>
<name>A0A672RWE4_SINGR</name>
<dbReference type="GO" id="GO:0043829">
    <property type="term" value="F:tRNA-specific adenosine-37 deaminase activity"/>
    <property type="evidence" value="ECO:0007669"/>
    <property type="project" value="UniProtKB-EC"/>
</dbReference>
<dbReference type="PANTHER" id="PTHR46516:SF1">
    <property type="entry name" value="TRNA-SPECIFIC ADENOSINE DEAMINASE 1"/>
    <property type="match status" value="1"/>
</dbReference>
<dbReference type="InParanoid" id="A0A672RWE4"/>
<evidence type="ECO:0000313" key="13">
    <source>
        <dbReference type="Ensembl" id="ENSSGRP00000093465.1"/>
    </source>
</evidence>
<dbReference type="EC" id="3.5.4.34" evidence="8"/>
<dbReference type="Ensembl" id="ENSSGRT00000099466.1">
    <property type="protein sequence ID" value="ENSSGRP00000093465.1"/>
    <property type="gene ID" value="ENSSGRG00000046802.1"/>
</dbReference>
<accession>A0A672RWE4</accession>
<dbReference type="InterPro" id="IPR002466">
    <property type="entry name" value="A_deamin"/>
</dbReference>
<dbReference type="Pfam" id="PF02137">
    <property type="entry name" value="A_deamin"/>
    <property type="match status" value="2"/>
</dbReference>
<comment type="similarity">
    <text evidence="7">Belongs to the ADAT1 family.</text>
</comment>
<organism evidence="13 14">
    <name type="scientific">Sinocyclocheilus grahami</name>
    <name type="common">Dianchi golden-line fish</name>
    <name type="synonym">Barbus grahami</name>
    <dbReference type="NCBI Taxonomy" id="75366"/>
    <lineage>
        <taxon>Eukaryota</taxon>
        <taxon>Metazoa</taxon>
        <taxon>Chordata</taxon>
        <taxon>Craniata</taxon>
        <taxon>Vertebrata</taxon>
        <taxon>Euteleostomi</taxon>
        <taxon>Actinopterygii</taxon>
        <taxon>Neopterygii</taxon>
        <taxon>Teleostei</taxon>
        <taxon>Ostariophysi</taxon>
        <taxon>Cypriniformes</taxon>
        <taxon>Cyprinidae</taxon>
        <taxon>Cyprininae</taxon>
        <taxon>Sinocyclocheilus</taxon>
    </lineage>
</organism>
<protein>
    <recommendedName>
        <fullName evidence="9">tRNA-specific adenosine deaminase 1</fullName>
        <ecNumber evidence="8">3.5.4.34</ecNumber>
    </recommendedName>
    <alternativeName>
        <fullName evidence="10">tRNA-specific adenosine-37 deaminase</fullName>
    </alternativeName>
</protein>
<dbReference type="GO" id="GO:0008033">
    <property type="term" value="P:tRNA processing"/>
    <property type="evidence" value="ECO:0007669"/>
    <property type="project" value="UniProtKB-KW"/>
</dbReference>
<dbReference type="PANTHER" id="PTHR46516">
    <property type="entry name" value="TRNA-SPECIFIC ADENOSINE DEAMINASE 1"/>
    <property type="match status" value="1"/>
</dbReference>
<comment type="cofactor">
    <cofactor evidence="5">
        <name>1D-myo-inositol hexakisphosphate</name>
        <dbReference type="ChEBI" id="CHEBI:58130"/>
    </cofactor>
</comment>
<evidence type="ECO:0000256" key="3">
    <source>
        <dbReference type="ARBA" id="ARBA00022801"/>
    </source>
</evidence>
<reference evidence="13" key="2">
    <citation type="submission" date="2025-09" db="UniProtKB">
        <authorList>
            <consortium name="Ensembl"/>
        </authorList>
    </citation>
    <scope>IDENTIFICATION</scope>
</reference>
<comment type="function">
    <text evidence="6">Specifically deaminates adenosine-37 to inosine in tRNA-Ala.</text>
</comment>
<dbReference type="AlphaFoldDB" id="A0A672RWE4"/>
<evidence type="ECO:0000259" key="12">
    <source>
        <dbReference type="PROSITE" id="PS50141"/>
    </source>
</evidence>
<dbReference type="GO" id="GO:0046872">
    <property type="term" value="F:metal ion binding"/>
    <property type="evidence" value="ECO:0007669"/>
    <property type="project" value="UniProtKB-KW"/>
</dbReference>